<dbReference type="EMBL" id="MU393564">
    <property type="protein sequence ID" value="KAI4861034.1"/>
    <property type="molecule type" value="Genomic_DNA"/>
</dbReference>
<proteinExistence type="predicted"/>
<dbReference type="Proteomes" id="UP001497700">
    <property type="component" value="Unassembled WGS sequence"/>
</dbReference>
<keyword evidence="2" id="KW-1185">Reference proteome</keyword>
<evidence type="ECO:0000313" key="1">
    <source>
        <dbReference type="EMBL" id="KAI4861034.1"/>
    </source>
</evidence>
<comment type="caution">
    <text evidence="1">The sequence shown here is derived from an EMBL/GenBank/DDBJ whole genome shotgun (WGS) entry which is preliminary data.</text>
</comment>
<sequence>MDTDEGAYYEPFAPRLTTPPWRWTSSTDKSRWSELFVDYANRPGRHAESDSDRDNSPIPGFTNNNINCDVTRTRTPTPGPADASNTPTSPPSGSPEASSPKQPIPVICNGTNWGRDNFKHTATLNVMTPPESPALTTEEKEPKPVLTWDPTIWAPLDPDNFHPPGMKGVRQVREHGKLTAMPASRGQLLLRSAFPWWLDSYVRRDYSGAECAHCQRQLDRRYAIAWRSMLFLFNGWHPCIRASTLWYIWIWGQQAEPNVADELVISLA</sequence>
<organism evidence="1 2">
    <name type="scientific">Hypoxylon rubiginosum</name>
    <dbReference type="NCBI Taxonomy" id="110542"/>
    <lineage>
        <taxon>Eukaryota</taxon>
        <taxon>Fungi</taxon>
        <taxon>Dikarya</taxon>
        <taxon>Ascomycota</taxon>
        <taxon>Pezizomycotina</taxon>
        <taxon>Sordariomycetes</taxon>
        <taxon>Xylariomycetidae</taxon>
        <taxon>Xylariales</taxon>
        <taxon>Hypoxylaceae</taxon>
        <taxon>Hypoxylon</taxon>
    </lineage>
</organism>
<name>A0ACB9YNX5_9PEZI</name>
<accession>A0ACB9YNX5</accession>
<evidence type="ECO:0000313" key="2">
    <source>
        <dbReference type="Proteomes" id="UP001497700"/>
    </source>
</evidence>
<protein>
    <submittedName>
        <fullName evidence="1">Uncharacterized protein</fullName>
    </submittedName>
</protein>
<reference evidence="1 2" key="1">
    <citation type="journal article" date="2022" name="New Phytol.">
        <title>Ecological generalism drives hyperdiversity of secondary metabolite gene clusters in xylarialean endophytes.</title>
        <authorList>
            <person name="Franco M.E.E."/>
            <person name="Wisecaver J.H."/>
            <person name="Arnold A.E."/>
            <person name="Ju Y.M."/>
            <person name="Slot J.C."/>
            <person name="Ahrendt S."/>
            <person name="Moore L.P."/>
            <person name="Eastman K.E."/>
            <person name="Scott K."/>
            <person name="Konkel Z."/>
            <person name="Mondo S.J."/>
            <person name="Kuo A."/>
            <person name="Hayes R.D."/>
            <person name="Haridas S."/>
            <person name="Andreopoulos B."/>
            <person name="Riley R."/>
            <person name="LaButti K."/>
            <person name="Pangilinan J."/>
            <person name="Lipzen A."/>
            <person name="Amirebrahimi M."/>
            <person name="Yan J."/>
            <person name="Adam C."/>
            <person name="Keymanesh K."/>
            <person name="Ng V."/>
            <person name="Louie K."/>
            <person name="Northen T."/>
            <person name="Drula E."/>
            <person name="Henrissat B."/>
            <person name="Hsieh H.M."/>
            <person name="Youens-Clark K."/>
            <person name="Lutzoni F."/>
            <person name="Miadlikowska J."/>
            <person name="Eastwood D.C."/>
            <person name="Hamelin R.C."/>
            <person name="Grigoriev I.V."/>
            <person name="U'Ren J.M."/>
        </authorList>
    </citation>
    <scope>NUCLEOTIDE SEQUENCE [LARGE SCALE GENOMIC DNA]</scope>
    <source>
        <strain evidence="1 2">CBS 119005</strain>
    </source>
</reference>
<gene>
    <name evidence="1" type="ORF">F4820DRAFT_465111</name>
</gene>